<dbReference type="Pfam" id="PF02604">
    <property type="entry name" value="PhdYeFM_antitox"/>
    <property type="match status" value="1"/>
</dbReference>
<evidence type="ECO:0000313" key="4">
    <source>
        <dbReference type="Proteomes" id="UP000422108"/>
    </source>
</evidence>
<dbReference type="Gene3D" id="1.10.1220.170">
    <property type="match status" value="1"/>
</dbReference>
<evidence type="ECO:0000313" key="3">
    <source>
        <dbReference type="EMBL" id="BBO90914.1"/>
    </source>
</evidence>
<dbReference type="NCBIfam" id="TIGR01552">
    <property type="entry name" value="phd_fam"/>
    <property type="match status" value="1"/>
</dbReference>
<dbReference type="SUPFAM" id="SSF143120">
    <property type="entry name" value="YefM-like"/>
    <property type="match status" value="1"/>
</dbReference>
<dbReference type="InterPro" id="IPR036165">
    <property type="entry name" value="YefM-like_sf"/>
</dbReference>
<proteinExistence type="inferred from homology"/>
<dbReference type="EMBL" id="AP021879">
    <property type="protein sequence ID" value="BBO90914.1"/>
    <property type="molecule type" value="Genomic_DNA"/>
</dbReference>
<dbReference type="Gene3D" id="3.40.1620.10">
    <property type="entry name" value="YefM-like domain"/>
    <property type="match status" value="1"/>
</dbReference>
<dbReference type="InterPro" id="IPR006442">
    <property type="entry name" value="Antitoxin_Phd/YefM"/>
</dbReference>
<evidence type="ECO:0000256" key="1">
    <source>
        <dbReference type="ARBA" id="ARBA00009981"/>
    </source>
</evidence>
<keyword evidence="4" id="KW-1185">Reference proteome</keyword>
<gene>
    <name evidence="3" type="ORF">DSCOOX_40940</name>
</gene>
<protein>
    <recommendedName>
        <fullName evidence="2">Antitoxin</fullName>
    </recommendedName>
</protein>
<dbReference type="AlphaFoldDB" id="A0A5K8AGB7"/>
<reference evidence="3 4" key="1">
    <citation type="submission" date="2019-11" db="EMBL/GenBank/DDBJ databases">
        <title>Comparative genomics of hydrocarbon-degrading Desulfosarcina strains.</title>
        <authorList>
            <person name="Watanabe M."/>
            <person name="Kojima H."/>
            <person name="Fukui M."/>
        </authorList>
    </citation>
    <scope>NUCLEOTIDE SEQUENCE [LARGE SCALE GENOMIC DNA]</scope>
    <source>
        <strain evidence="4">oXyS1</strain>
    </source>
</reference>
<comment type="similarity">
    <text evidence="1 2">Belongs to the phD/YefM antitoxin family.</text>
</comment>
<sequence length="90" mass="10090">MTDILQIMPVTKVKRGLLDIIKSMQEEDATITLTRNGEPVGVMMTPDRYEAFLETIEVLADKHVLSGLRSSAKDFKTGKTYTDEEVWGGK</sequence>
<organism evidence="3 4">
    <name type="scientific">Desulfosarcina ovata subsp. ovata</name>
    <dbReference type="NCBI Taxonomy" id="2752305"/>
    <lineage>
        <taxon>Bacteria</taxon>
        <taxon>Pseudomonadati</taxon>
        <taxon>Thermodesulfobacteriota</taxon>
        <taxon>Desulfobacteria</taxon>
        <taxon>Desulfobacterales</taxon>
        <taxon>Desulfosarcinaceae</taxon>
        <taxon>Desulfosarcina</taxon>
    </lineage>
</organism>
<name>A0A5K8AGB7_9BACT</name>
<dbReference type="Proteomes" id="UP000422108">
    <property type="component" value="Chromosome"/>
</dbReference>
<accession>A0A5K8AGB7</accession>
<comment type="function">
    <text evidence="2">Antitoxin component of a type II toxin-antitoxin (TA) system.</text>
</comment>
<evidence type="ECO:0000256" key="2">
    <source>
        <dbReference type="RuleBase" id="RU362080"/>
    </source>
</evidence>